<evidence type="ECO:0000256" key="5">
    <source>
        <dbReference type="ARBA" id="ARBA00022490"/>
    </source>
</evidence>
<feature type="region of interest" description="Disordered" evidence="15">
    <location>
        <begin position="237"/>
        <end position="280"/>
    </location>
</feature>
<dbReference type="FunFam" id="1.25.10.10:FF:000068">
    <property type="entry name" value="cytoskeleton-associated protein 5 isoform X1"/>
    <property type="match status" value="1"/>
</dbReference>
<dbReference type="GO" id="GO:0030951">
    <property type="term" value="P:establishment or maintenance of microtubule cytoskeleton polarity"/>
    <property type="evidence" value="ECO:0007669"/>
    <property type="project" value="InterPro"/>
</dbReference>
<keyword evidence="18" id="KW-1185">Reference proteome</keyword>
<feature type="region of interest" description="Disordered" evidence="15">
    <location>
        <begin position="1921"/>
        <end position="1985"/>
    </location>
</feature>
<dbReference type="Gene3D" id="1.25.10.10">
    <property type="entry name" value="Leucine-rich Repeat Variant"/>
    <property type="match status" value="5"/>
</dbReference>
<dbReference type="InterPro" id="IPR045110">
    <property type="entry name" value="XMAP215"/>
</dbReference>
<evidence type="ECO:0000256" key="7">
    <source>
        <dbReference type="ARBA" id="ARBA00022737"/>
    </source>
</evidence>
<dbReference type="OrthoDB" id="205662at2759"/>
<dbReference type="InParanoid" id="A0A1Y2F798"/>
<dbReference type="GO" id="GO:0046785">
    <property type="term" value="P:microtubule polymerization"/>
    <property type="evidence" value="ECO:0007669"/>
    <property type="project" value="InterPro"/>
</dbReference>
<feature type="domain" description="TOG" evidence="16">
    <location>
        <begin position="2"/>
        <end position="233"/>
    </location>
</feature>
<keyword evidence="5" id="KW-0963">Cytoplasm</keyword>
<dbReference type="GO" id="GO:0051301">
    <property type="term" value="P:cell division"/>
    <property type="evidence" value="ECO:0007669"/>
    <property type="project" value="UniProtKB-KW"/>
</dbReference>
<keyword evidence="6" id="KW-0132">Cell division</keyword>
<evidence type="ECO:0000256" key="8">
    <source>
        <dbReference type="ARBA" id="ARBA00022776"/>
    </source>
</evidence>
<keyword evidence="7" id="KW-0677">Repeat</keyword>
<evidence type="ECO:0000313" key="18">
    <source>
        <dbReference type="Proteomes" id="UP000193467"/>
    </source>
</evidence>
<feature type="compositionally biased region" description="Acidic residues" evidence="15">
    <location>
        <begin position="266"/>
        <end position="276"/>
    </location>
</feature>
<feature type="repeat" description="HEAT" evidence="14">
    <location>
        <begin position="1454"/>
        <end position="1492"/>
    </location>
</feature>
<dbReference type="PANTHER" id="PTHR12609">
    <property type="entry name" value="MICROTUBULE ASSOCIATED PROTEIN XMAP215"/>
    <property type="match status" value="1"/>
</dbReference>
<dbReference type="Pfam" id="PF21041">
    <property type="entry name" value="XMAP215_CLASP_TOG"/>
    <property type="match status" value="3"/>
</dbReference>
<feature type="compositionally biased region" description="Low complexity" evidence="15">
    <location>
        <begin position="520"/>
        <end position="533"/>
    </location>
</feature>
<feature type="region of interest" description="Disordered" evidence="15">
    <location>
        <begin position="1508"/>
        <end position="1628"/>
    </location>
</feature>
<feature type="compositionally biased region" description="Polar residues" evidence="15">
    <location>
        <begin position="1954"/>
        <end position="1971"/>
    </location>
</feature>
<keyword evidence="4" id="KW-0158">Chromosome</keyword>
<feature type="compositionally biased region" description="Basic and acidic residues" evidence="15">
    <location>
        <begin position="246"/>
        <end position="256"/>
    </location>
</feature>
<keyword evidence="10" id="KW-0206">Cytoskeleton</keyword>
<feature type="region of interest" description="Disordered" evidence="15">
    <location>
        <begin position="2063"/>
        <end position="2136"/>
    </location>
</feature>
<dbReference type="GO" id="GO:0061863">
    <property type="term" value="F:microtubule plus end polymerase"/>
    <property type="evidence" value="ECO:0007669"/>
    <property type="project" value="InterPro"/>
</dbReference>
<proteinExistence type="inferred from homology"/>
<feature type="domain" description="TOG" evidence="16">
    <location>
        <begin position="624"/>
        <end position="854"/>
    </location>
</feature>
<feature type="compositionally biased region" description="Low complexity" evidence="15">
    <location>
        <begin position="1541"/>
        <end position="1558"/>
    </location>
</feature>
<keyword evidence="8" id="KW-0498">Mitosis</keyword>
<feature type="region of interest" description="Disordered" evidence="15">
    <location>
        <begin position="1125"/>
        <end position="1169"/>
    </location>
</feature>
<feature type="compositionally biased region" description="Low complexity" evidence="15">
    <location>
        <begin position="1125"/>
        <end position="1166"/>
    </location>
</feature>
<dbReference type="InterPro" id="IPR016024">
    <property type="entry name" value="ARM-type_fold"/>
</dbReference>
<comment type="similarity">
    <text evidence="13">Belongs to the TOG/XMAP215 family.</text>
</comment>
<evidence type="ECO:0000256" key="9">
    <source>
        <dbReference type="ARBA" id="ARBA00022838"/>
    </source>
</evidence>
<dbReference type="Proteomes" id="UP000193467">
    <property type="component" value="Unassembled WGS sequence"/>
</dbReference>
<dbReference type="EMBL" id="MCGR01000026">
    <property type="protein sequence ID" value="ORY79772.1"/>
    <property type="molecule type" value="Genomic_DNA"/>
</dbReference>
<evidence type="ECO:0000256" key="12">
    <source>
        <dbReference type="ARBA" id="ARBA00023328"/>
    </source>
</evidence>
<sequence>MDGAPPDEDFDKLPVEDRLAHKSWKARLSAYTELIATFKDDSPATFRPYISNPELLKGFVRDSNAVAQEKGVEAAISFLEGGGKQAAKTRSEVVPSVVEKCLGSARASTRTKAIELCLLYVECGEDQGEGVVTDVSPGLDVKQPKVVAGSVSVLKEMVRLFGPKTVSLKPILRLLPKIFAHADKTVRLEGTGLALALHAYLGPALDSHLSELKPVQVKELGEAFAAADAKGEGFGAVKQSRFTRSQQRERDVKEAEGALEGTNGEDAAEEEAEEAPPDAFDLAEPVDVLSKLPEDFYTHLSSSKWKDRKELALEPLLSLIKVPRLQPGNYTELATALAARMTDANVVCVALAANCLEALALGLRLEFAKYKSVVVAPILARTKEKKASVLDALGAALDAVFQSTTIADITEEVATSSKDKNPSVKAETMKWYTRSLSTTTSPPPKVDLDPLFESFKKALEDPNEPVRAAAADAIGTMMKVVGEKVLGGKVDSLDDLRKQKVKEAFEKAEVKCKNGVGTGARSAPPAAAASAPPMAKPKPRPPIANKENAAPPVEKPVSPPPPPAAAPKGPPARLLAKKPPVASTSSAPPAASAPKPKPAPAAASSAPKAASKPSEPLKYKMSQEDAEAQVEGGALPEAIVAQLSDANWKQRLEGITALHDWLAGGEMNGVESELVVRWLSKKPGWKESNFQVGAKMFGIFQLLAERSPSFAKSSAALSIPALSEKLGDMKLKKPAGDALSTYAEKTSLQFVLGLAYEPMSKQKAPKAQADAMVWVDQVIREFGIVGLSIRDLIEYLKVGLKSSNAAVRTNATKTLVTLRLYVGADIVSFLQDLNPQLLATIESEFAKVSGESPPEPTRVGADTVVAAAPPAGGRGKGGKGKAAAAEDDALDELFPRVELDKLIPSAAVAASGDANWKIRKEALETIQSILEANKRLKPSNLSDLSTPLKQRLADSNKIVQQLALDIVSRIATGMGKGFDKHSRTFAAPTAQVLSESKAPIRAAAIVTLSAMADAAGLDTMISSFEKPLDSANPLLRKELLAWLETRCADEDVVATLDLAPIAGSVLACLEDRTAEVRKSATAVLPAIVIRAGYNLVMDLTSKLKPASRSTVIPLIEAARSSASASAPAPAAAKPAAPAPTSGPTSRPASIASKPAAAKPLGAARPATGVSKTLRTVASSASLPPLDDPPARASSALRKPALAGKSLASASTSSRASPVPSSASPTSGKEAPFTNADPKPKTVRAAKETGSLKWVIEGTPRQDQVDALLQQMTPNTAPDVLAQLFSKDHNAERDFAAALTTLDECAKDEGAAAAMYDLSPEEMRARLVVNVDVMFKYITLRLPLTSTTITVKCLDLIDHLIPVLDAEGYKLSDYETSALLISLIAKVGDPKETIRNRVRTIFKEICRVYPFSKVFNAILEHGLVSKNARIRAESAEELGRLFTQHGPNAFPVAKALPLIAKLISDRDATVRTAALHAVGAVYSHLGAEQTWKLVGQIPDKEKSMLEERLKRTAGGSGASSGVSSAVASPARSSTPVGRIGTPSRLSAGSAPASPANGIPRGIPARAGAGISRLARPPSVIPTHVTSSNDDAPSPRKPTLSGLQQPRQLARPSSTSTSSSRIPSNPSVASSRTVVDDFDLASTSEPIDNVALIDSLDTQDLAKCADALKQVQVVISSSPESLVSSADDLIESITVKMALGFSDLGRLTPQVKLRLCKHLMQALSSFFDHRTLGQAVSTPVLTDLLAELTGRLLDTAENPETEAISSLSKVLNMVLIRIFHHADANACFSALFSVLHDATHDLRELRGQELADRAKYAELVMKCLWKVSKTVKESLESRSLAASHLLRDINIFLERIPPAQWRRRATDNIPLADMPLRTVKTILQQVVSVYGDSVFDELDEIDSAESSFVYQYLVRLGNSTTTAARRGSADSQASIPLARQSSAGSMASVRRETAPSRMSATSPTLTSTPVERQSSSGSAGSARGEVMAAAVASPGGADVEMNHRLKEIFDLIGDPTHSRQGIAELYAYQKLHPEAQSRIDTWMSGTGSYFKVYLTRALANLASADEERLAAPPPARPVSSTSSSSTPTRPTSGAPGSPRGSGSRMSFGGGAPSTPGNSDRLSQLQGLFGYGDKPAPNA</sequence>
<reference evidence="17 18" key="1">
    <citation type="submission" date="2016-07" db="EMBL/GenBank/DDBJ databases">
        <title>Pervasive Adenine N6-methylation of Active Genes in Fungi.</title>
        <authorList>
            <consortium name="DOE Joint Genome Institute"/>
            <person name="Mondo S.J."/>
            <person name="Dannebaum R.O."/>
            <person name="Kuo R.C."/>
            <person name="Labutti K."/>
            <person name="Haridas S."/>
            <person name="Kuo A."/>
            <person name="Salamov A."/>
            <person name="Ahrendt S.R."/>
            <person name="Lipzen A."/>
            <person name="Sullivan W."/>
            <person name="Andreopoulos W.B."/>
            <person name="Clum A."/>
            <person name="Lindquist E."/>
            <person name="Daum C."/>
            <person name="Ramamoorthy G.K."/>
            <person name="Gryganskyi A."/>
            <person name="Culley D."/>
            <person name="Magnuson J.K."/>
            <person name="James T.Y."/>
            <person name="O'Malley M.A."/>
            <person name="Stajich J.E."/>
            <person name="Spatafora J.W."/>
            <person name="Visel A."/>
            <person name="Grigoriev I.V."/>
        </authorList>
    </citation>
    <scope>NUCLEOTIDE SEQUENCE [LARGE SCALE GENOMIC DNA]</scope>
    <source>
        <strain evidence="17 18">62-1032</strain>
    </source>
</reference>
<feature type="compositionally biased region" description="Low complexity" evidence="15">
    <location>
        <begin position="571"/>
        <end position="614"/>
    </location>
</feature>
<feature type="compositionally biased region" description="Polar residues" evidence="15">
    <location>
        <begin position="2112"/>
        <end position="2123"/>
    </location>
</feature>
<dbReference type="SUPFAM" id="SSF48371">
    <property type="entry name" value="ARM repeat"/>
    <property type="match status" value="2"/>
</dbReference>
<dbReference type="STRING" id="106004.A0A1Y2F798"/>
<keyword evidence="9" id="KW-0995">Kinetochore</keyword>
<evidence type="ECO:0000256" key="3">
    <source>
        <dbReference type="ARBA" id="ARBA00004647"/>
    </source>
</evidence>
<dbReference type="GO" id="GO:0044732">
    <property type="term" value="C:mitotic spindle pole body"/>
    <property type="evidence" value="ECO:0007669"/>
    <property type="project" value="UniProtKB-ARBA"/>
</dbReference>
<comment type="caution">
    <text evidence="17">The sequence shown here is derived from an EMBL/GenBank/DDBJ whole genome shotgun (WGS) entry which is preliminary data.</text>
</comment>
<dbReference type="GO" id="GO:0000922">
    <property type="term" value="C:spindle pole"/>
    <property type="evidence" value="ECO:0007669"/>
    <property type="project" value="UniProtKB-SubCell"/>
</dbReference>
<comment type="subcellular location">
    <subcellularLocation>
        <location evidence="2">Chromosome</location>
        <location evidence="2">Centromere</location>
        <location evidence="2">Kinetochore</location>
    </subcellularLocation>
    <subcellularLocation>
        <location evidence="1">Cytoplasm</location>
        <location evidence="1">Cytoskeleton</location>
        <location evidence="1">Microtubule organizing center</location>
        <location evidence="1">Centrosome</location>
    </subcellularLocation>
    <subcellularLocation>
        <location evidence="3">Cytoplasm</location>
        <location evidence="3">Cytoskeleton</location>
        <location evidence="3">Spindle pole</location>
    </subcellularLocation>
</comment>
<feature type="compositionally biased region" description="Low complexity" evidence="15">
    <location>
        <begin position="1201"/>
        <end position="1227"/>
    </location>
</feature>
<feature type="domain" description="TOG" evidence="16">
    <location>
        <begin position="892"/>
        <end position="1124"/>
    </location>
</feature>
<feature type="compositionally biased region" description="Pro residues" evidence="15">
    <location>
        <begin position="553"/>
        <end position="570"/>
    </location>
</feature>
<keyword evidence="11" id="KW-0131">Cell cycle</keyword>
<dbReference type="InterPro" id="IPR011989">
    <property type="entry name" value="ARM-like"/>
</dbReference>
<dbReference type="FunFam" id="1.25.10.10:FF:000063">
    <property type="entry name" value="Putative cytoskeleton-associated protein 5"/>
    <property type="match status" value="1"/>
</dbReference>
<feature type="repeat" description="HEAT" evidence="14">
    <location>
        <begin position="451"/>
        <end position="486"/>
    </location>
</feature>
<gene>
    <name evidence="17" type="ORF">BCR35DRAFT_95054</name>
</gene>
<feature type="compositionally biased region" description="Polar residues" evidence="15">
    <location>
        <begin position="1921"/>
        <end position="1943"/>
    </location>
</feature>
<feature type="domain" description="TOG" evidence="16">
    <location>
        <begin position="1262"/>
        <end position="1517"/>
    </location>
</feature>
<evidence type="ECO:0000256" key="14">
    <source>
        <dbReference type="PROSITE-ProRule" id="PRU00103"/>
    </source>
</evidence>
<evidence type="ECO:0000256" key="15">
    <source>
        <dbReference type="SAM" id="MobiDB-lite"/>
    </source>
</evidence>
<dbReference type="Pfam" id="PF02985">
    <property type="entry name" value="HEAT"/>
    <property type="match status" value="1"/>
</dbReference>
<protein>
    <recommendedName>
        <fullName evidence="16">TOG domain-containing protein</fullName>
    </recommendedName>
</protein>
<dbReference type="GO" id="GO:0051010">
    <property type="term" value="F:microtubule plus-end binding"/>
    <property type="evidence" value="ECO:0007669"/>
    <property type="project" value="InterPro"/>
</dbReference>
<dbReference type="GO" id="GO:1990498">
    <property type="term" value="C:mitotic spindle microtubule"/>
    <property type="evidence" value="ECO:0007669"/>
    <property type="project" value="UniProtKB-ARBA"/>
</dbReference>
<evidence type="ECO:0000259" key="16">
    <source>
        <dbReference type="SMART" id="SM01349"/>
    </source>
</evidence>
<dbReference type="GO" id="GO:1990571">
    <property type="term" value="P:meiotic centromere clustering"/>
    <property type="evidence" value="ECO:0007669"/>
    <property type="project" value="UniProtKB-ARBA"/>
</dbReference>
<dbReference type="InterPro" id="IPR048491">
    <property type="entry name" value="XMAP215_CLASP_TOG"/>
</dbReference>
<feature type="compositionally biased region" description="Low complexity" evidence="15">
    <location>
        <begin position="2075"/>
        <end position="2104"/>
    </location>
</feature>
<evidence type="ECO:0000256" key="11">
    <source>
        <dbReference type="ARBA" id="ARBA00023306"/>
    </source>
</evidence>
<evidence type="ECO:0000256" key="1">
    <source>
        <dbReference type="ARBA" id="ARBA00004300"/>
    </source>
</evidence>
<name>A0A1Y2F798_9BASI</name>
<evidence type="ECO:0000256" key="6">
    <source>
        <dbReference type="ARBA" id="ARBA00022618"/>
    </source>
</evidence>
<feature type="region of interest" description="Disordered" evidence="15">
    <location>
        <begin position="1201"/>
        <end position="1244"/>
    </location>
</feature>
<dbReference type="GO" id="GO:0099070">
    <property type="term" value="C:static microtubule bundle"/>
    <property type="evidence" value="ECO:0007669"/>
    <property type="project" value="UniProtKB-ARBA"/>
</dbReference>
<organism evidence="17 18">
    <name type="scientific">Leucosporidium creatinivorum</name>
    <dbReference type="NCBI Taxonomy" id="106004"/>
    <lineage>
        <taxon>Eukaryota</taxon>
        <taxon>Fungi</taxon>
        <taxon>Dikarya</taxon>
        <taxon>Basidiomycota</taxon>
        <taxon>Pucciniomycotina</taxon>
        <taxon>Microbotryomycetes</taxon>
        <taxon>Leucosporidiales</taxon>
        <taxon>Leucosporidium</taxon>
    </lineage>
</organism>
<keyword evidence="12" id="KW-0137">Centromere</keyword>
<evidence type="ECO:0000256" key="4">
    <source>
        <dbReference type="ARBA" id="ARBA00022454"/>
    </source>
</evidence>
<dbReference type="InterPro" id="IPR000357">
    <property type="entry name" value="HEAT"/>
</dbReference>
<dbReference type="GO" id="GO:0000022">
    <property type="term" value="P:mitotic spindle elongation"/>
    <property type="evidence" value="ECO:0007669"/>
    <property type="project" value="UniProtKB-ARBA"/>
</dbReference>
<evidence type="ECO:0000313" key="17">
    <source>
        <dbReference type="EMBL" id="ORY79772.1"/>
    </source>
</evidence>
<feature type="compositionally biased region" description="Low complexity" evidence="15">
    <location>
        <begin position="1518"/>
        <end position="1534"/>
    </location>
</feature>
<feature type="compositionally biased region" description="Low complexity" evidence="15">
    <location>
        <begin position="1608"/>
        <end position="1628"/>
    </location>
</feature>
<dbReference type="GO" id="GO:0000776">
    <property type="term" value="C:kinetochore"/>
    <property type="evidence" value="ECO:0007669"/>
    <property type="project" value="UniProtKB-KW"/>
</dbReference>
<accession>A0A1Y2F798</accession>
<evidence type="ECO:0000256" key="13">
    <source>
        <dbReference type="ARBA" id="ARBA00025722"/>
    </source>
</evidence>
<feature type="domain" description="TOG" evidence="16">
    <location>
        <begin position="281"/>
        <end position="514"/>
    </location>
</feature>
<dbReference type="GO" id="GO:0051315">
    <property type="term" value="P:attachment of mitotic spindle microtubules to kinetochore"/>
    <property type="evidence" value="ECO:0007669"/>
    <property type="project" value="UniProtKB-ARBA"/>
</dbReference>
<evidence type="ECO:0000256" key="10">
    <source>
        <dbReference type="ARBA" id="ARBA00023212"/>
    </source>
</evidence>
<dbReference type="InterPro" id="IPR034085">
    <property type="entry name" value="TOG"/>
</dbReference>
<dbReference type="InterPro" id="IPR021133">
    <property type="entry name" value="HEAT_type_2"/>
</dbReference>
<dbReference type="GO" id="GO:0005881">
    <property type="term" value="C:cytoplasmic microtubule"/>
    <property type="evidence" value="ECO:0007669"/>
    <property type="project" value="UniProtKB-ARBA"/>
</dbReference>
<dbReference type="SMART" id="SM01349">
    <property type="entry name" value="TOG"/>
    <property type="match status" value="5"/>
</dbReference>
<dbReference type="FunFam" id="1.25.10.10:FF:000019">
    <property type="entry name" value="Cytoskeleton-associated protein 5"/>
    <property type="match status" value="1"/>
</dbReference>
<dbReference type="FunFam" id="1.25.10.10:FF:000050">
    <property type="entry name" value="Cytoskeleton-associated protein 5 isoform X1"/>
    <property type="match status" value="1"/>
</dbReference>
<feature type="region of interest" description="Disordered" evidence="15">
    <location>
        <begin position="515"/>
        <end position="630"/>
    </location>
</feature>
<evidence type="ECO:0000256" key="2">
    <source>
        <dbReference type="ARBA" id="ARBA00004629"/>
    </source>
</evidence>
<dbReference type="PROSITE" id="PS50077">
    <property type="entry name" value="HEAT_REPEAT"/>
    <property type="match status" value="2"/>
</dbReference>